<evidence type="ECO:0000313" key="2">
    <source>
        <dbReference type="Proteomes" id="UP000192907"/>
    </source>
</evidence>
<accession>A0A1Y6C1T1</accession>
<organism evidence="1 2">
    <name type="scientific">Pseudobacteriovorax antillogorgiicola</name>
    <dbReference type="NCBI Taxonomy" id="1513793"/>
    <lineage>
        <taxon>Bacteria</taxon>
        <taxon>Pseudomonadati</taxon>
        <taxon>Bdellovibrionota</taxon>
        <taxon>Oligoflexia</taxon>
        <taxon>Oligoflexales</taxon>
        <taxon>Pseudobacteriovoracaceae</taxon>
        <taxon>Pseudobacteriovorax</taxon>
    </lineage>
</organism>
<dbReference type="EMBL" id="FWZT01000012">
    <property type="protein sequence ID" value="SMF40979.1"/>
    <property type="molecule type" value="Genomic_DNA"/>
</dbReference>
<protein>
    <recommendedName>
        <fullName evidence="3">DNA alkylation repair enzyme</fullName>
    </recommendedName>
</protein>
<dbReference type="SUPFAM" id="SSF48371">
    <property type="entry name" value="ARM repeat"/>
    <property type="match status" value="1"/>
</dbReference>
<name>A0A1Y6C1T1_9BACT</name>
<reference evidence="2" key="1">
    <citation type="submission" date="2017-04" db="EMBL/GenBank/DDBJ databases">
        <authorList>
            <person name="Varghese N."/>
            <person name="Submissions S."/>
        </authorList>
    </citation>
    <scope>NUCLEOTIDE SEQUENCE [LARGE SCALE GENOMIC DNA]</scope>
    <source>
        <strain evidence="2">RKEM611</strain>
    </source>
</reference>
<dbReference type="STRING" id="1513793.SAMN06296036_112118"/>
<dbReference type="InterPro" id="IPR016024">
    <property type="entry name" value="ARM-type_fold"/>
</dbReference>
<dbReference type="OrthoDB" id="978859at2"/>
<keyword evidence="2" id="KW-1185">Reference proteome</keyword>
<sequence>MTESICEMLAGGHPNSLGRTEEVVKLILKNPERIDELYQGYNSDDEVVRLRISSSFKRLFLAHPDWFKKWYPKFSKRVMRLQQPSALWTYSLLCFKLEEQLSAKNKEDAVANLKEILKACDDWIVINNTIETLGHWAADDAALRRWLKPMLESYTEDSRKSVAKRAFKIQKSLGLL</sequence>
<dbReference type="Proteomes" id="UP000192907">
    <property type="component" value="Unassembled WGS sequence"/>
</dbReference>
<evidence type="ECO:0008006" key="3">
    <source>
        <dbReference type="Google" id="ProtNLM"/>
    </source>
</evidence>
<proteinExistence type="predicted"/>
<dbReference type="RefSeq" id="WP_132320513.1">
    <property type="nucleotide sequence ID" value="NZ_FWZT01000012.1"/>
</dbReference>
<gene>
    <name evidence="1" type="ORF">SAMN06296036_112118</name>
</gene>
<dbReference type="AlphaFoldDB" id="A0A1Y6C1T1"/>
<evidence type="ECO:0000313" key="1">
    <source>
        <dbReference type="EMBL" id="SMF40979.1"/>
    </source>
</evidence>